<accession>A0A377XWL6</accession>
<dbReference type="PANTHER" id="PTHR37423">
    <property type="entry name" value="SOLUBLE LYTIC MUREIN TRANSGLYCOSYLASE-RELATED"/>
    <property type="match status" value="1"/>
</dbReference>
<keyword evidence="2" id="KW-0732">Signal</keyword>
<comment type="similarity">
    <text evidence="1">Belongs to the transglycosylase Slt family.</text>
</comment>
<evidence type="ECO:0000256" key="1">
    <source>
        <dbReference type="ARBA" id="ARBA00007734"/>
    </source>
</evidence>
<dbReference type="EMBL" id="UGLJ01000002">
    <property type="protein sequence ID" value="STT92824.1"/>
    <property type="molecule type" value="Genomic_DNA"/>
</dbReference>
<dbReference type="InterPro" id="IPR008258">
    <property type="entry name" value="Transglycosylase_SLT_dom_1"/>
</dbReference>
<feature type="chain" id="PRO_5016928325" evidence="2">
    <location>
        <begin position="23"/>
        <end position="210"/>
    </location>
</feature>
<sequence>MIRLALSLILLCLLSGCHPVFAASIPVEARQYQRELTRNARAVWGLNAPVSTFAAQIHQESQWNARARSPVGAQGLAQFMPTTASWIAGIYPEQLKDHQPYNPSWSMRALVQYNRWHWQRITGTASDCDRMAFALSAYNGGLGWVQKDRKLATSRGLDASRYWNQVEKVNAGRSAANFRENRGYPLKIIYTWQPRYLAAGWGPGECNDVD</sequence>
<proteinExistence type="inferred from homology"/>
<dbReference type="SUPFAM" id="SSF53955">
    <property type="entry name" value="Lysozyme-like"/>
    <property type="match status" value="1"/>
</dbReference>
<keyword evidence="4" id="KW-0456">Lyase</keyword>
<dbReference type="Gene3D" id="1.10.530.10">
    <property type="match status" value="1"/>
</dbReference>
<name>A0A377XWL6_KLEPN</name>
<dbReference type="EC" id="4.2.2.-" evidence="4"/>
<dbReference type="RefSeq" id="WP_177461055.1">
    <property type="nucleotide sequence ID" value="NZ_JBITNE010000014.1"/>
</dbReference>
<dbReference type="PROSITE" id="PS51257">
    <property type="entry name" value="PROKAR_LIPOPROTEIN"/>
    <property type="match status" value="1"/>
</dbReference>
<dbReference type="AlphaFoldDB" id="A0A377XWL6"/>
<dbReference type="Pfam" id="PF01464">
    <property type="entry name" value="SLT"/>
    <property type="match status" value="1"/>
</dbReference>
<evidence type="ECO:0000259" key="3">
    <source>
        <dbReference type="Pfam" id="PF01464"/>
    </source>
</evidence>
<feature type="domain" description="Transglycosylase SLT" evidence="3">
    <location>
        <begin position="47"/>
        <end position="154"/>
    </location>
</feature>
<dbReference type="PANTHER" id="PTHR37423:SF2">
    <property type="entry name" value="MEMBRANE-BOUND LYTIC MUREIN TRANSGLYCOSYLASE C"/>
    <property type="match status" value="1"/>
</dbReference>
<gene>
    <name evidence="4" type="primary">slt_1</name>
    <name evidence="4" type="ORF">NCTC5052_01208</name>
</gene>
<evidence type="ECO:0000313" key="4">
    <source>
        <dbReference type="EMBL" id="STT92824.1"/>
    </source>
</evidence>
<dbReference type="Proteomes" id="UP000254103">
    <property type="component" value="Unassembled WGS sequence"/>
</dbReference>
<evidence type="ECO:0000313" key="5">
    <source>
        <dbReference type="Proteomes" id="UP000254103"/>
    </source>
</evidence>
<organism evidence="4 5">
    <name type="scientific">Klebsiella pneumoniae</name>
    <dbReference type="NCBI Taxonomy" id="573"/>
    <lineage>
        <taxon>Bacteria</taxon>
        <taxon>Pseudomonadati</taxon>
        <taxon>Pseudomonadota</taxon>
        <taxon>Gammaproteobacteria</taxon>
        <taxon>Enterobacterales</taxon>
        <taxon>Enterobacteriaceae</taxon>
        <taxon>Klebsiella/Raoultella group</taxon>
        <taxon>Klebsiella</taxon>
        <taxon>Klebsiella pneumoniae complex</taxon>
    </lineage>
</organism>
<feature type="signal peptide" evidence="2">
    <location>
        <begin position="1"/>
        <end position="22"/>
    </location>
</feature>
<protein>
    <submittedName>
        <fullName evidence="4">Putative periplasmic binding protein of transport system</fullName>
        <ecNumber evidence="4">4.2.2.-</ecNumber>
    </submittedName>
</protein>
<dbReference type="InterPro" id="IPR023346">
    <property type="entry name" value="Lysozyme-like_dom_sf"/>
</dbReference>
<evidence type="ECO:0000256" key="2">
    <source>
        <dbReference type="SAM" id="SignalP"/>
    </source>
</evidence>
<dbReference type="GO" id="GO:0016829">
    <property type="term" value="F:lyase activity"/>
    <property type="evidence" value="ECO:0007669"/>
    <property type="project" value="UniProtKB-KW"/>
</dbReference>
<reference evidence="4 5" key="1">
    <citation type="submission" date="2018-06" db="EMBL/GenBank/DDBJ databases">
        <authorList>
            <consortium name="Pathogen Informatics"/>
            <person name="Doyle S."/>
        </authorList>
    </citation>
    <scope>NUCLEOTIDE SEQUENCE [LARGE SCALE GENOMIC DNA]</scope>
    <source>
        <strain evidence="4 5">NCTC5052</strain>
    </source>
</reference>